<name>A0A2W4RTK1_9GAMM</name>
<dbReference type="Proteomes" id="UP000249396">
    <property type="component" value="Unassembled WGS sequence"/>
</dbReference>
<accession>A0A2W4RTK1</accession>
<evidence type="ECO:0000313" key="1">
    <source>
        <dbReference type="EMBL" id="PZN84719.1"/>
    </source>
</evidence>
<gene>
    <name evidence="1" type="ORF">DM484_02455</name>
</gene>
<comment type="caution">
    <text evidence="1">The sequence shown here is derived from an EMBL/GenBank/DDBJ whole genome shotgun (WGS) entry which is preliminary data.</text>
</comment>
<evidence type="ECO:0000313" key="2">
    <source>
        <dbReference type="Proteomes" id="UP000249396"/>
    </source>
</evidence>
<reference evidence="1 2" key="1">
    <citation type="journal article" date="2018" name="Aquat. Microb. Ecol.">
        <title>Gammaproteobacterial methanotrophs dominate.</title>
        <authorList>
            <person name="Rissanen A.J."/>
            <person name="Saarenheimo J."/>
            <person name="Tiirola M."/>
            <person name="Peura S."/>
            <person name="Aalto S.L."/>
            <person name="Karvinen A."/>
            <person name="Nykanen H."/>
        </authorList>
    </citation>
    <scope>NUCLEOTIDE SEQUENCE [LARGE SCALE GENOMIC DNA]</scope>
    <source>
        <strain evidence="1">AMbin10</strain>
    </source>
</reference>
<dbReference type="AlphaFoldDB" id="A0A2W4RTK1"/>
<proteinExistence type="predicted"/>
<dbReference type="EMBL" id="QJPH01000144">
    <property type="protein sequence ID" value="PZN84719.1"/>
    <property type="molecule type" value="Genomic_DNA"/>
</dbReference>
<protein>
    <submittedName>
        <fullName evidence="1">Uncharacterized protein</fullName>
    </submittedName>
</protein>
<sequence>MPAKRSEEEARAFFISKGLTPLEPYPGQSKPWKSKCKNCKQVVSPHFSSIKAGRRCGVCSGKVVIPELAIEVMRKAFLEPLVPYAGTKTAWKCKCLECGHIVHTYYSDVLHRGARCGYCQKKAVDPKEAVGVMRAAGFIPQVPYPGATTGWRSKCKVCKRESFPAYTWVKWGKTGCIYCKKLLVVPSEAEDFMRKNNLEPLVAYPGARAAWKCRCTKCGRIVAPQYSAIATSGQGPCKYCSRKAVDPVSAKKFMISKGLIPLEPYSRSDGPWKCRCKKCKNVVTPTYISVFRGQGGCKFCATSGIDYQAPAFIYLMTHKKHGAHKIGIGTDKTVDNRIRSHERAGWESYRSIPVASAIEAEAVEFAVLSWIRNDWGLPPYLSKREMARGGYTETIEAAEIDLQTIWRRVLLEKRRSERK</sequence>
<organism evidence="1 2">
    <name type="scientific">Candidatus Methylumidiphilus alinenensis</name>
    <dbReference type="NCBI Taxonomy" id="2202197"/>
    <lineage>
        <taxon>Bacteria</taxon>
        <taxon>Pseudomonadati</taxon>
        <taxon>Pseudomonadota</taxon>
        <taxon>Gammaproteobacteria</taxon>
        <taxon>Methylococcales</taxon>
        <taxon>Candidatus Methylumidiphilus</taxon>
    </lineage>
</organism>